<reference evidence="2 3" key="1">
    <citation type="journal article" date="2017" name="Curr. Biol.">
        <title>The Evolution of Venom by Co-option of Single-Copy Genes.</title>
        <authorList>
            <person name="Martinson E.O."/>
            <person name="Mrinalini"/>
            <person name="Kelkar Y.D."/>
            <person name="Chang C.H."/>
            <person name="Werren J.H."/>
        </authorList>
    </citation>
    <scope>NUCLEOTIDE SEQUENCE [LARGE SCALE GENOMIC DNA]</scope>
    <source>
        <strain evidence="2 3">Alberta</strain>
        <tissue evidence="2">Whole body</tissue>
    </source>
</reference>
<gene>
    <name evidence="2" type="ORF">TSAR_016995</name>
</gene>
<name>A0A232EIB7_9HYME</name>
<comment type="caution">
    <text evidence="2">The sequence shown here is derived from an EMBL/GenBank/DDBJ whole genome shotgun (WGS) entry which is preliminary data.</text>
</comment>
<evidence type="ECO:0000313" key="3">
    <source>
        <dbReference type="Proteomes" id="UP000215335"/>
    </source>
</evidence>
<keyword evidence="3" id="KW-1185">Reference proteome</keyword>
<evidence type="ECO:0000313" key="2">
    <source>
        <dbReference type="EMBL" id="OXU18072.1"/>
    </source>
</evidence>
<organism evidence="2 3">
    <name type="scientific">Trichomalopsis sarcophagae</name>
    <dbReference type="NCBI Taxonomy" id="543379"/>
    <lineage>
        <taxon>Eukaryota</taxon>
        <taxon>Metazoa</taxon>
        <taxon>Ecdysozoa</taxon>
        <taxon>Arthropoda</taxon>
        <taxon>Hexapoda</taxon>
        <taxon>Insecta</taxon>
        <taxon>Pterygota</taxon>
        <taxon>Neoptera</taxon>
        <taxon>Endopterygota</taxon>
        <taxon>Hymenoptera</taxon>
        <taxon>Apocrita</taxon>
        <taxon>Proctotrupomorpha</taxon>
        <taxon>Chalcidoidea</taxon>
        <taxon>Pteromalidae</taxon>
        <taxon>Pteromalinae</taxon>
        <taxon>Trichomalopsis</taxon>
    </lineage>
</organism>
<sequence length="79" mass="9175">MATKVAFKKTVEEKQQTQQVNRDNDKRNKDVNIDGTSGERSRGFGRLSLAEINKLNKIEKILILLGYYLRYSEIRTSKQ</sequence>
<dbReference type="Proteomes" id="UP000215335">
    <property type="component" value="Unassembled WGS sequence"/>
</dbReference>
<feature type="region of interest" description="Disordered" evidence="1">
    <location>
        <begin position="1"/>
        <end position="42"/>
    </location>
</feature>
<evidence type="ECO:0000256" key="1">
    <source>
        <dbReference type="SAM" id="MobiDB-lite"/>
    </source>
</evidence>
<dbReference type="AlphaFoldDB" id="A0A232EIB7"/>
<protein>
    <submittedName>
        <fullName evidence="2">Uncharacterized protein</fullName>
    </submittedName>
</protein>
<accession>A0A232EIB7</accession>
<dbReference type="EMBL" id="NNAY01004307">
    <property type="protein sequence ID" value="OXU18072.1"/>
    <property type="molecule type" value="Genomic_DNA"/>
</dbReference>
<feature type="compositionally biased region" description="Basic and acidic residues" evidence="1">
    <location>
        <begin position="22"/>
        <end position="42"/>
    </location>
</feature>
<proteinExistence type="predicted"/>